<name>A0ACC0LSG8_RHOML</name>
<sequence length="133" mass="15558">MARRIWSEVEESRLLSVLTSLTQTPMWNAAQGTFNPAYMNYVQAVMDVEFPDAAIEEIHIKTKIFRWKQTCKVILNLMHTPGFDWDPARHEVVAEDHVWAAYLQDHPKAQLARGVQFPQFNDWCLCFVPRRNP</sequence>
<organism evidence="1 2">
    <name type="scientific">Rhododendron molle</name>
    <name type="common">Chinese azalea</name>
    <name type="synonym">Azalea mollis</name>
    <dbReference type="NCBI Taxonomy" id="49168"/>
    <lineage>
        <taxon>Eukaryota</taxon>
        <taxon>Viridiplantae</taxon>
        <taxon>Streptophyta</taxon>
        <taxon>Embryophyta</taxon>
        <taxon>Tracheophyta</taxon>
        <taxon>Spermatophyta</taxon>
        <taxon>Magnoliopsida</taxon>
        <taxon>eudicotyledons</taxon>
        <taxon>Gunneridae</taxon>
        <taxon>Pentapetalae</taxon>
        <taxon>asterids</taxon>
        <taxon>Ericales</taxon>
        <taxon>Ericaceae</taxon>
        <taxon>Ericoideae</taxon>
        <taxon>Rhodoreae</taxon>
        <taxon>Rhododendron</taxon>
    </lineage>
</organism>
<reference evidence="1" key="1">
    <citation type="submission" date="2022-02" db="EMBL/GenBank/DDBJ databases">
        <title>Plant Genome Project.</title>
        <authorList>
            <person name="Zhang R.-G."/>
        </authorList>
    </citation>
    <scope>NUCLEOTIDE SEQUENCE</scope>
    <source>
        <strain evidence="1">AT1</strain>
    </source>
</reference>
<accession>A0ACC0LSG8</accession>
<proteinExistence type="predicted"/>
<dbReference type="EMBL" id="CM046398">
    <property type="protein sequence ID" value="KAI8531231.1"/>
    <property type="molecule type" value="Genomic_DNA"/>
</dbReference>
<dbReference type="Proteomes" id="UP001062846">
    <property type="component" value="Chromosome 11"/>
</dbReference>
<protein>
    <submittedName>
        <fullName evidence="1">Uncharacterized protein</fullName>
    </submittedName>
</protein>
<evidence type="ECO:0000313" key="1">
    <source>
        <dbReference type="EMBL" id="KAI8531231.1"/>
    </source>
</evidence>
<gene>
    <name evidence="1" type="ORF">RHMOL_Rhmol11G0121100</name>
</gene>
<evidence type="ECO:0000313" key="2">
    <source>
        <dbReference type="Proteomes" id="UP001062846"/>
    </source>
</evidence>
<keyword evidence="2" id="KW-1185">Reference proteome</keyword>
<comment type="caution">
    <text evidence="1">The sequence shown here is derived from an EMBL/GenBank/DDBJ whole genome shotgun (WGS) entry which is preliminary data.</text>
</comment>